<sequence length="305" mass="33348">MLMGLGPCVAVSSSNWLIAWVGIELSFLGLMPLLVSGEGKGVPTLSSESALKYFCVQAAGSGLLMCGGVMKFMMPSLMGDFITNIIFLSGLMLKLGIFPFHFWVPSVVAGLGWYSMFLVLTWQKIAPFMFMMNLLASVPSFSSIVLMLGGVSAIVGAMIGLNQTKIAPVLGASSITHSGWVAAGAACGGFWVYFSIYCFSLVFLLFFLSKNQEFMSGVVMLSLSGLPPFVMFLGKWSVLKCALSLSEYWWFISLPLFGSVMSLFFYLKFFYSFYLESENSSTVKLSFLTCFSMLGLFGTLFMISF</sequence>
<dbReference type="EC" id="7.1.1.2" evidence="3"/>
<evidence type="ECO:0000256" key="4">
    <source>
        <dbReference type="ARBA" id="ARBA00021008"/>
    </source>
</evidence>
<dbReference type="PANTHER" id="PTHR46552:SF1">
    <property type="entry name" value="NADH-UBIQUINONE OXIDOREDUCTASE CHAIN 2"/>
    <property type="match status" value="1"/>
</dbReference>
<evidence type="ECO:0000256" key="3">
    <source>
        <dbReference type="ARBA" id="ARBA00012944"/>
    </source>
</evidence>
<dbReference type="AlphaFoldDB" id="A0A343AZH4"/>
<keyword evidence="12" id="KW-0520">NAD</keyword>
<keyword evidence="9" id="KW-1278">Translocase</keyword>
<feature type="transmembrane region" description="Helical" evidence="18">
    <location>
        <begin position="16"/>
        <end position="35"/>
    </location>
</feature>
<dbReference type="InterPro" id="IPR001750">
    <property type="entry name" value="ND/Mrp_TM"/>
</dbReference>
<organism evidence="20">
    <name type="scientific">Sakuraeolis japonica</name>
    <dbReference type="NCBI Taxonomy" id="1939669"/>
    <lineage>
        <taxon>Eukaryota</taxon>
        <taxon>Metazoa</taxon>
        <taxon>Spiralia</taxon>
        <taxon>Lophotrochozoa</taxon>
        <taxon>Mollusca</taxon>
        <taxon>Gastropoda</taxon>
        <taxon>Heterobranchia</taxon>
        <taxon>Euthyneura</taxon>
        <taxon>Nudipleura</taxon>
        <taxon>Nudibranchia</taxon>
        <taxon>Cladobranchia</taxon>
        <taxon>Aeolidioidea</taxon>
        <taxon>Glaucidae</taxon>
        <taxon>Sakuraeolis</taxon>
    </lineage>
</organism>
<evidence type="ECO:0000256" key="17">
    <source>
        <dbReference type="ARBA" id="ARBA00049551"/>
    </source>
</evidence>
<dbReference type="GO" id="GO:0008137">
    <property type="term" value="F:NADH dehydrogenase (ubiquinone) activity"/>
    <property type="evidence" value="ECO:0007669"/>
    <property type="project" value="UniProtKB-EC"/>
</dbReference>
<keyword evidence="10" id="KW-0249">Electron transport</keyword>
<dbReference type="Pfam" id="PF00361">
    <property type="entry name" value="Proton_antipo_M"/>
    <property type="match status" value="1"/>
</dbReference>
<feature type="transmembrane region" description="Helical" evidence="18">
    <location>
        <begin position="134"/>
        <end position="160"/>
    </location>
</feature>
<dbReference type="PANTHER" id="PTHR46552">
    <property type="entry name" value="NADH-UBIQUINONE OXIDOREDUCTASE CHAIN 2"/>
    <property type="match status" value="1"/>
</dbReference>
<evidence type="ECO:0000256" key="18">
    <source>
        <dbReference type="SAM" id="Phobius"/>
    </source>
</evidence>
<dbReference type="GeneID" id="31079150"/>
<evidence type="ECO:0000256" key="10">
    <source>
        <dbReference type="ARBA" id="ARBA00022982"/>
    </source>
</evidence>
<evidence type="ECO:0000256" key="8">
    <source>
        <dbReference type="ARBA" id="ARBA00022792"/>
    </source>
</evidence>
<feature type="transmembrane region" description="Helical" evidence="18">
    <location>
        <begin position="214"/>
        <end position="236"/>
    </location>
</feature>
<dbReference type="EMBL" id="KX610997">
    <property type="protein sequence ID" value="APZ75723.1"/>
    <property type="molecule type" value="Genomic_DNA"/>
</dbReference>
<evidence type="ECO:0000313" key="20">
    <source>
        <dbReference type="EMBL" id="APZ75723.1"/>
    </source>
</evidence>
<evidence type="ECO:0000256" key="14">
    <source>
        <dbReference type="ARBA" id="ARBA00023128"/>
    </source>
</evidence>
<evidence type="ECO:0000256" key="11">
    <source>
        <dbReference type="ARBA" id="ARBA00022989"/>
    </source>
</evidence>
<keyword evidence="6" id="KW-0679">Respiratory chain</keyword>
<reference evidence="20" key="1">
    <citation type="journal article" date="2016" name="Mitochondrial DNA Part B Resour">
        <title>Complete mitochondrial genome analysis of Sakuraeolis japonica (Baba, 1937) (Mollusca, Gastropoda, Nudibranchia).</title>
        <authorList>
            <person name="Karagozlu M.Z."/>
            <person name="Sung J.-M."/>
            <person name="Lee J.H."/>
            <person name="Kim S.-G."/>
            <person name="Kim C.-B."/>
        </authorList>
    </citation>
    <scope>NUCLEOTIDE SEQUENCE</scope>
</reference>
<feature type="transmembrane region" description="Helical" evidence="18">
    <location>
        <begin position="283"/>
        <end position="303"/>
    </location>
</feature>
<keyword evidence="8" id="KW-0999">Mitochondrion inner membrane</keyword>
<evidence type="ECO:0000256" key="5">
    <source>
        <dbReference type="ARBA" id="ARBA00022448"/>
    </source>
</evidence>
<dbReference type="GO" id="GO:0005743">
    <property type="term" value="C:mitochondrial inner membrane"/>
    <property type="evidence" value="ECO:0007669"/>
    <property type="project" value="UniProtKB-SubCell"/>
</dbReference>
<feature type="transmembrane region" description="Helical" evidence="18">
    <location>
        <begin position="180"/>
        <end position="207"/>
    </location>
</feature>
<keyword evidence="11 18" id="KW-1133">Transmembrane helix</keyword>
<evidence type="ECO:0000256" key="1">
    <source>
        <dbReference type="ARBA" id="ARBA00004448"/>
    </source>
</evidence>
<protein>
    <recommendedName>
        <fullName evidence="4">NADH-ubiquinone oxidoreductase chain 2</fullName>
        <ecNumber evidence="3">7.1.1.2</ecNumber>
    </recommendedName>
    <alternativeName>
        <fullName evidence="16">NADH dehydrogenase subunit 2</fullName>
    </alternativeName>
</protein>
<keyword evidence="7 18" id="KW-0812">Transmembrane</keyword>
<keyword evidence="13" id="KW-0830">Ubiquinone</keyword>
<evidence type="ECO:0000256" key="7">
    <source>
        <dbReference type="ARBA" id="ARBA00022692"/>
    </source>
</evidence>
<evidence type="ECO:0000256" key="12">
    <source>
        <dbReference type="ARBA" id="ARBA00023027"/>
    </source>
</evidence>
<proteinExistence type="inferred from homology"/>
<dbReference type="RefSeq" id="YP_009349240.1">
    <property type="nucleotide sequence ID" value="NC_033968.1"/>
</dbReference>
<evidence type="ECO:0000256" key="6">
    <source>
        <dbReference type="ARBA" id="ARBA00022660"/>
    </source>
</evidence>
<geneLocation type="mitochondrion" evidence="20"/>
<comment type="catalytic activity">
    <reaction evidence="17">
        <text>a ubiquinone + NADH + 5 H(+)(in) = a ubiquinol + NAD(+) + 4 H(+)(out)</text>
        <dbReference type="Rhea" id="RHEA:29091"/>
        <dbReference type="Rhea" id="RHEA-COMP:9565"/>
        <dbReference type="Rhea" id="RHEA-COMP:9566"/>
        <dbReference type="ChEBI" id="CHEBI:15378"/>
        <dbReference type="ChEBI" id="CHEBI:16389"/>
        <dbReference type="ChEBI" id="CHEBI:17976"/>
        <dbReference type="ChEBI" id="CHEBI:57540"/>
        <dbReference type="ChEBI" id="CHEBI:57945"/>
        <dbReference type="EC" id="7.1.1.2"/>
    </reaction>
</comment>
<evidence type="ECO:0000256" key="16">
    <source>
        <dbReference type="ARBA" id="ARBA00031028"/>
    </source>
</evidence>
<evidence type="ECO:0000256" key="15">
    <source>
        <dbReference type="ARBA" id="ARBA00023136"/>
    </source>
</evidence>
<keyword evidence="15 18" id="KW-0472">Membrane</keyword>
<accession>A0A343AZH4</accession>
<comment type="similarity">
    <text evidence="2">Belongs to the complex I subunit 2 family.</text>
</comment>
<feature type="transmembrane region" description="Helical" evidence="18">
    <location>
        <begin position="50"/>
        <end position="70"/>
    </location>
</feature>
<gene>
    <name evidence="20" type="primary">ND2</name>
</gene>
<feature type="transmembrane region" description="Helical" evidence="18">
    <location>
        <begin position="248"/>
        <end position="271"/>
    </location>
</feature>
<evidence type="ECO:0000256" key="2">
    <source>
        <dbReference type="ARBA" id="ARBA00007012"/>
    </source>
</evidence>
<evidence type="ECO:0000256" key="9">
    <source>
        <dbReference type="ARBA" id="ARBA00022967"/>
    </source>
</evidence>
<dbReference type="InterPro" id="IPR050175">
    <property type="entry name" value="Complex_I_Subunit_2"/>
</dbReference>
<dbReference type="CTD" id="4536"/>
<dbReference type="GO" id="GO:0006120">
    <property type="term" value="P:mitochondrial electron transport, NADH to ubiquinone"/>
    <property type="evidence" value="ECO:0007669"/>
    <property type="project" value="TreeGrafter"/>
</dbReference>
<keyword evidence="5" id="KW-0813">Transport</keyword>
<comment type="subcellular location">
    <subcellularLocation>
        <location evidence="1">Mitochondrion inner membrane</location>
        <topology evidence="1">Multi-pass membrane protein</topology>
    </subcellularLocation>
</comment>
<keyword evidence="14 20" id="KW-0496">Mitochondrion</keyword>
<name>A0A343AZH4_9GAST</name>
<feature type="domain" description="NADH:quinone oxidoreductase/Mrp antiporter transmembrane" evidence="19">
    <location>
        <begin position="13"/>
        <end position="206"/>
    </location>
</feature>
<evidence type="ECO:0000259" key="19">
    <source>
        <dbReference type="Pfam" id="PF00361"/>
    </source>
</evidence>
<feature type="transmembrane region" description="Helical" evidence="18">
    <location>
        <begin position="103"/>
        <end position="122"/>
    </location>
</feature>
<evidence type="ECO:0000256" key="13">
    <source>
        <dbReference type="ARBA" id="ARBA00023075"/>
    </source>
</evidence>